<dbReference type="InterPro" id="IPR012928">
    <property type="entry name" value="Toxin_rcpt-bd_N"/>
</dbReference>
<accession>Q3MSM0</accession>
<dbReference type="Gene3D" id="2.60.120.200">
    <property type="match status" value="1"/>
</dbReference>
<evidence type="ECO:0000259" key="2">
    <source>
        <dbReference type="Pfam" id="PF07953"/>
    </source>
</evidence>
<feature type="domain" description="Clostridium neurotoxin receptor binding N-terminal" evidence="2">
    <location>
        <begin position="39"/>
        <end position="242"/>
    </location>
</feature>
<evidence type="ECO:0000259" key="1">
    <source>
        <dbReference type="Pfam" id="PF07952"/>
    </source>
</evidence>
<dbReference type="InterPro" id="IPR013320">
    <property type="entry name" value="ConA-like_dom_sf"/>
</dbReference>
<evidence type="ECO:0000313" key="3">
    <source>
        <dbReference type="EMBL" id="CAJ30283.1"/>
    </source>
</evidence>
<feature type="domain" description="Clostridium neurotoxin translocation" evidence="1">
    <location>
        <begin position="1"/>
        <end position="26"/>
    </location>
</feature>
<dbReference type="AlphaFoldDB" id="Q3MSM0"/>
<proteinExistence type="predicted"/>
<dbReference type="Pfam" id="PF07953">
    <property type="entry name" value="Toxin_R_bind_N"/>
    <property type="match status" value="1"/>
</dbReference>
<dbReference type="InterPro" id="IPR012500">
    <property type="entry name" value="Toxin_trans"/>
</dbReference>
<dbReference type="EMBL" id="AJ891297">
    <property type="protein sequence ID" value="CAJ30283.1"/>
    <property type="molecule type" value="Genomic_DNA"/>
</dbReference>
<organism evidence="3">
    <name type="scientific">Clostridium sp. RKD</name>
    <dbReference type="NCBI Taxonomy" id="295236"/>
    <lineage>
        <taxon>Bacteria</taxon>
        <taxon>Bacillati</taxon>
        <taxon>Bacillota</taxon>
        <taxon>Clostridia</taxon>
        <taxon>Eubacteriales</taxon>
        <taxon>Clostridiaceae</taxon>
        <taxon>Clostridium</taxon>
    </lineage>
</organism>
<sequence length="256" mass="28973">MSTPIPFSYSKNLDCWVDNEEDIDVILKKSTILNLDINNDIISDISGFNSSVITYPDAQLVPGINGKAIHLVNNESSEVIVHKAMDIEYNDMFNNFTVSFWLRVPKVSASHLEQYGTNEYSIISSMKKYSLSIGSGWSVSLKGNNLIWTLKDSAGEVRQITFRDLSDKFNAYLANKWVFITITNDRLSSANLYINGVLMGSAEITGLGAIREDNNITLKLDRCNNNNQYVSIDKFRIFCKALNPKEIEKLYTSYYL</sequence>
<keyword evidence="3" id="KW-0528">Neurotoxin</keyword>
<dbReference type="SUPFAM" id="SSF49899">
    <property type="entry name" value="Concanavalin A-like lectins/glucanases"/>
    <property type="match status" value="1"/>
</dbReference>
<name>Q3MSM0_9CLOT</name>
<dbReference type="GO" id="GO:0008320">
    <property type="term" value="F:protein transmembrane transporter activity"/>
    <property type="evidence" value="ECO:0007669"/>
    <property type="project" value="InterPro"/>
</dbReference>
<dbReference type="GO" id="GO:0005576">
    <property type="term" value="C:extracellular region"/>
    <property type="evidence" value="ECO:0007669"/>
    <property type="project" value="InterPro"/>
</dbReference>
<protein>
    <submittedName>
        <fullName evidence="3">Neurotoxin heavy chain 1</fullName>
    </submittedName>
</protein>
<reference evidence="3" key="1">
    <citation type="submission" date="2005-03" db="EMBL/GenBank/DDBJ databases">
        <title>Molecular and biochemical characterization of an indigenous isolate of a neurotoxigenic Clostridium sp.</title>
        <authorList>
            <person name="Dixit A."/>
        </authorList>
    </citation>
    <scope>NUCLEOTIDE SEQUENCE</scope>
    <source>
        <strain evidence="3">RKD</strain>
    </source>
</reference>
<dbReference type="Pfam" id="PF07952">
    <property type="entry name" value="Toxin_trans"/>
    <property type="match status" value="1"/>
</dbReference>
<keyword evidence="3" id="KW-0800">Toxin</keyword>